<dbReference type="GO" id="GO:0003700">
    <property type="term" value="F:DNA-binding transcription factor activity"/>
    <property type="evidence" value="ECO:0007669"/>
    <property type="project" value="InterPro"/>
</dbReference>
<dbReference type="Pfam" id="PF14525">
    <property type="entry name" value="AraC_binding_2"/>
    <property type="match status" value="1"/>
</dbReference>
<dbReference type="Pfam" id="PF12833">
    <property type="entry name" value="HTH_18"/>
    <property type="match status" value="1"/>
</dbReference>
<dbReference type="InterPro" id="IPR050204">
    <property type="entry name" value="AraC_XylS_family_regulators"/>
</dbReference>
<dbReference type="AlphaFoldDB" id="A0A5N0V6N8"/>
<dbReference type="Gene3D" id="1.10.10.60">
    <property type="entry name" value="Homeodomain-like"/>
    <property type="match status" value="1"/>
</dbReference>
<evidence type="ECO:0000256" key="3">
    <source>
        <dbReference type="ARBA" id="ARBA00023163"/>
    </source>
</evidence>
<dbReference type="SMART" id="SM00342">
    <property type="entry name" value="HTH_ARAC"/>
    <property type="match status" value="1"/>
</dbReference>
<dbReference type="SUPFAM" id="SSF46689">
    <property type="entry name" value="Homeodomain-like"/>
    <property type="match status" value="2"/>
</dbReference>
<dbReference type="InterPro" id="IPR018060">
    <property type="entry name" value="HTH_AraC"/>
</dbReference>
<protein>
    <submittedName>
        <fullName evidence="5">AraC family transcriptional regulator</fullName>
    </submittedName>
</protein>
<dbReference type="InterPro" id="IPR009057">
    <property type="entry name" value="Homeodomain-like_sf"/>
</dbReference>
<keyword evidence="6" id="KW-1185">Reference proteome</keyword>
<reference evidence="5" key="1">
    <citation type="submission" date="2019-09" db="EMBL/GenBank/DDBJ databases">
        <authorList>
            <person name="Teo W.F.A."/>
            <person name="Duangmal K."/>
        </authorList>
    </citation>
    <scope>NUCLEOTIDE SEQUENCE [LARGE SCALE GENOMIC DNA]</scope>
    <source>
        <strain evidence="5">K81G1</strain>
    </source>
</reference>
<sequence>MTSAVLRPAREAGTLARFSRVRSTDPDDFLAGVNSTYGISQVTAAAVPAKEQVYELSAVTGPGFAIGYLRSGLDVRITPRHSHGCYFLNLAPAGAVLSRAGHKALVNSPSLAVVMPPGVPQRLTPSAAGTPSIGIRLDRDLVDAELALLLGTGPDEPLRFGFGLDLTSPAGKGVAGLVRSLLTDADRAGGLFDQPTMRAQYIRTLVQALLVAHEHNYSDSLRRQSAEPRRPRALRLALNYIDEHFAEPLTLADLAGAARCSARTLHDQFQAGTGKSPMAYVQEVRLQTAHRELRDGRPVSDVAYECGFTHLGRFSASYRRRFGVRPSETARFR</sequence>
<comment type="caution">
    <text evidence="5">The sequence shown here is derived from an EMBL/GenBank/DDBJ whole genome shotgun (WGS) entry which is preliminary data.</text>
</comment>
<keyword evidence="2" id="KW-0238">DNA-binding</keyword>
<dbReference type="Proteomes" id="UP000319769">
    <property type="component" value="Unassembled WGS sequence"/>
</dbReference>
<dbReference type="GO" id="GO:0043565">
    <property type="term" value="F:sequence-specific DNA binding"/>
    <property type="evidence" value="ECO:0007669"/>
    <property type="project" value="InterPro"/>
</dbReference>
<dbReference type="OrthoDB" id="5464689at2"/>
<keyword evidence="1" id="KW-0805">Transcription regulation</keyword>
<organism evidence="5 6">
    <name type="scientific">Amycolatopsis acidicola</name>
    <dbReference type="NCBI Taxonomy" id="2596893"/>
    <lineage>
        <taxon>Bacteria</taxon>
        <taxon>Bacillati</taxon>
        <taxon>Actinomycetota</taxon>
        <taxon>Actinomycetes</taxon>
        <taxon>Pseudonocardiales</taxon>
        <taxon>Pseudonocardiaceae</taxon>
        <taxon>Amycolatopsis</taxon>
    </lineage>
</organism>
<evidence type="ECO:0000313" key="5">
    <source>
        <dbReference type="EMBL" id="KAA9160730.1"/>
    </source>
</evidence>
<accession>A0A5N0V6N8</accession>
<dbReference type="EMBL" id="VMNW02000020">
    <property type="protein sequence ID" value="KAA9160730.1"/>
    <property type="molecule type" value="Genomic_DNA"/>
</dbReference>
<dbReference type="InterPro" id="IPR035418">
    <property type="entry name" value="AraC-bd_2"/>
</dbReference>
<proteinExistence type="predicted"/>
<feature type="domain" description="HTH araC/xylS-type" evidence="4">
    <location>
        <begin position="235"/>
        <end position="332"/>
    </location>
</feature>
<dbReference type="InterPro" id="IPR020449">
    <property type="entry name" value="Tscrpt_reg_AraC-type_HTH"/>
</dbReference>
<evidence type="ECO:0000259" key="4">
    <source>
        <dbReference type="PROSITE" id="PS01124"/>
    </source>
</evidence>
<keyword evidence="3" id="KW-0804">Transcription</keyword>
<evidence type="ECO:0000256" key="2">
    <source>
        <dbReference type="ARBA" id="ARBA00023125"/>
    </source>
</evidence>
<dbReference type="RefSeq" id="WP_144748081.1">
    <property type="nucleotide sequence ID" value="NZ_VMNW02000020.1"/>
</dbReference>
<evidence type="ECO:0000256" key="1">
    <source>
        <dbReference type="ARBA" id="ARBA00023015"/>
    </source>
</evidence>
<gene>
    <name evidence="5" type="ORF">FPZ12_016415</name>
</gene>
<dbReference type="PRINTS" id="PR00032">
    <property type="entry name" value="HTHARAC"/>
</dbReference>
<evidence type="ECO:0000313" key="6">
    <source>
        <dbReference type="Proteomes" id="UP000319769"/>
    </source>
</evidence>
<name>A0A5N0V6N8_9PSEU</name>
<dbReference type="PANTHER" id="PTHR46796">
    <property type="entry name" value="HTH-TYPE TRANSCRIPTIONAL ACTIVATOR RHAS-RELATED"/>
    <property type="match status" value="1"/>
</dbReference>
<dbReference type="PROSITE" id="PS01124">
    <property type="entry name" value="HTH_ARAC_FAMILY_2"/>
    <property type="match status" value="1"/>
</dbReference>